<organism evidence="5 6">
    <name type="scientific">Phialocephala subalpina</name>
    <dbReference type="NCBI Taxonomy" id="576137"/>
    <lineage>
        <taxon>Eukaryota</taxon>
        <taxon>Fungi</taxon>
        <taxon>Dikarya</taxon>
        <taxon>Ascomycota</taxon>
        <taxon>Pezizomycotina</taxon>
        <taxon>Leotiomycetes</taxon>
        <taxon>Helotiales</taxon>
        <taxon>Mollisiaceae</taxon>
        <taxon>Phialocephala</taxon>
        <taxon>Phialocephala fortinii species complex</taxon>
    </lineage>
</organism>
<dbReference type="GO" id="GO:0033768">
    <property type="term" value="C:SUMO-targeted ubiquitin ligase complex"/>
    <property type="evidence" value="ECO:0007669"/>
    <property type="project" value="TreeGrafter"/>
</dbReference>
<dbReference type="PANTHER" id="PTHR28042">
    <property type="entry name" value="E3 UBIQUITIN-PROTEIN LIGASE COMPLEX SLX5-SLX8 SUBUNIT SLX5"/>
    <property type="match status" value="1"/>
</dbReference>
<reference evidence="5 6" key="1">
    <citation type="submission" date="2016-03" db="EMBL/GenBank/DDBJ databases">
        <authorList>
            <person name="Ploux O."/>
        </authorList>
    </citation>
    <scope>NUCLEOTIDE SEQUENCE [LARGE SCALE GENOMIC DNA]</scope>
    <source>
        <strain evidence="5 6">UAMH 11012</strain>
    </source>
</reference>
<evidence type="ECO:0000256" key="2">
    <source>
        <dbReference type="ARBA" id="ARBA00022771"/>
    </source>
</evidence>
<dbReference type="AlphaFoldDB" id="A0A1L7WWS4"/>
<evidence type="ECO:0000256" key="4">
    <source>
        <dbReference type="SAM" id="MobiDB-lite"/>
    </source>
</evidence>
<evidence type="ECO:0000256" key="3">
    <source>
        <dbReference type="ARBA" id="ARBA00022833"/>
    </source>
</evidence>
<keyword evidence="2" id="KW-0863">Zinc-finger</keyword>
<dbReference type="EMBL" id="FJOG01000009">
    <property type="protein sequence ID" value="CZR57222.1"/>
    <property type="molecule type" value="Genomic_DNA"/>
</dbReference>
<evidence type="ECO:0000313" key="6">
    <source>
        <dbReference type="Proteomes" id="UP000184330"/>
    </source>
</evidence>
<evidence type="ECO:0000313" key="5">
    <source>
        <dbReference type="EMBL" id="CZR57222.1"/>
    </source>
</evidence>
<dbReference type="STRING" id="576137.A0A1L7WWS4"/>
<name>A0A1L7WWS4_9HELO</name>
<proteinExistence type="predicted"/>
<dbReference type="InterPro" id="IPR038886">
    <property type="entry name" value="E3_SLX5/Rfp1"/>
</dbReference>
<evidence type="ECO:0008006" key="7">
    <source>
        <dbReference type="Google" id="ProtNLM"/>
    </source>
</evidence>
<dbReference type="GO" id="GO:0008270">
    <property type="term" value="F:zinc ion binding"/>
    <property type="evidence" value="ECO:0007669"/>
    <property type="project" value="UniProtKB-KW"/>
</dbReference>
<evidence type="ECO:0000256" key="1">
    <source>
        <dbReference type="ARBA" id="ARBA00022723"/>
    </source>
</evidence>
<sequence length="362" mass="40005">MSHSATLSPSPLNFGGPSASDFFHNREPSAPSNNFLERRRTSHPHNNSLRGASTEMTEVSHAQRPRLEHRQSQTIIDLTDDDGPAVPRNNTGNRASRPPQLGRSDAVSLRDLVDLTTEDEEDIIFTGERQLPPRPQSRVRPAPPRAASPPLFVGQDRPQADRPPPGRPAHAHHVHRVFAAPNAIGFVSGAINHIGNAAHALLRQQIFHEANLHMLAHDQVMPGAMNYQVAAFAERKPDHIAPPGVPEGFTRSPTDADVVVCPSCEEELIHHKDVEGPAVKKGGKAPSRKDMEEHPFWVVKECGHVYCNRCYQLRTQAAKHQPDVNFPEVEKATSKKTKILKCNVEDCSSDVKSKDKWVGVFL</sequence>
<protein>
    <recommendedName>
        <fullName evidence="7">Cell cycle control protein</fullName>
    </recommendedName>
</protein>
<accession>A0A1L7WWS4</accession>
<feature type="compositionally biased region" description="Polar residues" evidence="4">
    <location>
        <begin position="44"/>
        <end position="57"/>
    </location>
</feature>
<keyword evidence="3" id="KW-0862">Zinc</keyword>
<feature type="region of interest" description="Disordered" evidence="4">
    <location>
        <begin position="128"/>
        <end position="170"/>
    </location>
</feature>
<keyword evidence="1" id="KW-0479">Metal-binding</keyword>
<feature type="compositionally biased region" description="Polar residues" evidence="4">
    <location>
        <begin position="1"/>
        <end position="11"/>
    </location>
</feature>
<dbReference type="PANTHER" id="PTHR28042:SF1">
    <property type="entry name" value="E3 UBIQUITIN-PROTEIN LIGASE COMPLEX SLX5-SLX8 SUBUNIT SLX5"/>
    <property type="match status" value="1"/>
</dbReference>
<feature type="region of interest" description="Disordered" evidence="4">
    <location>
        <begin position="1"/>
        <end position="108"/>
    </location>
</feature>
<dbReference type="PROSITE" id="PS00518">
    <property type="entry name" value="ZF_RING_1"/>
    <property type="match status" value="1"/>
</dbReference>
<keyword evidence="6" id="KW-1185">Reference proteome</keyword>
<dbReference type="OrthoDB" id="2398441at2759"/>
<gene>
    <name evidence="5" type="ORF">PAC_07111</name>
</gene>
<dbReference type="InterPro" id="IPR017907">
    <property type="entry name" value="Znf_RING_CS"/>
</dbReference>
<dbReference type="GO" id="GO:0004842">
    <property type="term" value="F:ubiquitin-protein transferase activity"/>
    <property type="evidence" value="ECO:0007669"/>
    <property type="project" value="TreeGrafter"/>
</dbReference>
<dbReference type="Proteomes" id="UP000184330">
    <property type="component" value="Unassembled WGS sequence"/>
</dbReference>